<dbReference type="InterPro" id="IPR006976">
    <property type="entry name" value="VanZ-like"/>
</dbReference>
<dbReference type="RefSeq" id="WP_186836282.1">
    <property type="nucleotide sequence ID" value="NZ_JACOPD010000002.1"/>
</dbReference>
<keyword evidence="1" id="KW-0812">Transmembrane</keyword>
<dbReference type="Pfam" id="PF04892">
    <property type="entry name" value="VanZ"/>
    <property type="match status" value="1"/>
</dbReference>
<feature type="transmembrane region" description="Helical" evidence="1">
    <location>
        <begin position="22"/>
        <end position="41"/>
    </location>
</feature>
<accession>A0ABR7FY87</accession>
<feature type="domain" description="VanZ-like" evidence="2">
    <location>
        <begin position="55"/>
        <end position="168"/>
    </location>
</feature>
<feature type="transmembrane region" description="Helical" evidence="1">
    <location>
        <begin position="121"/>
        <end position="140"/>
    </location>
</feature>
<evidence type="ECO:0000259" key="2">
    <source>
        <dbReference type="Pfam" id="PF04892"/>
    </source>
</evidence>
<protein>
    <submittedName>
        <fullName evidence="3">VanZ family protein</fullName>
    </submittedName>
</protein>
<dbReference type="PANTHER" id="PTHR36834">
    <property type="entry name" value="MEMBRANE PROTEIN-RELATED"/>
    <property type="match status" value="1"/>
</dbReference>
<evidence type="ECO:0000313" key="3">
    <source>
        <dbReference type="EMBL" id="MBC5680158.1"/>
    </source>
</evidence>
<keyword evidence="1" id="KW-1133">Transmembrane helix</keyword>
<comment type="caution">
    <text evidence="3">The sequence shown here is derived from an EMBL/GenBank/DDBJ whole genome shotgun (WGS) entry which is preliminary data.</text>
</comment>
<organism evidence="3 4">
    <name type="scientific">Lachnospira hominis</name>
    <name type="common">ex Liu et al. 2021</name>
    <dbReference type="NCBI Taxonomy" id="2763051"/>
    <lineage>
        <taxon>Bacteria</taxon>
        <taxon>Bacillati</taxon>
        <taxon>Bacillota</taxon>
        <taxon>Clostridia</taxon>
        <taxon>Lachnospirales</taxon>
        <taxon>Lachnospiraceae</taxon>
        <taxon>Lachnospira</taxon>
    </lineage>
</organism>
<name>A0ABR7FY87_9FIRM</name>
<dbReference type="PANTHER" id="PTHR36834:SF1">
    <property type="entry name" value="INTEGRAL MEMBRANE PROTEIN"/>
    <property type="match status" value="1"/>
</dbReference>
<sequence length="198" mass="23490">MAVDYSKIITDICKDILKLTDMFPYFIIAAVLITCFIYTIFRWHKKLKFVLWCLFIFYIEALLWITFFSREPGSRRAIDMTFLYTWGYTAQEHAFFIENIILFVPFGFMMPCIFRMFRKMPVCVMGGFIFSVMIEVVQYITQRGYSQLDDVVTNTAGALAGWIVWALIAGIIYMIKRVIRILMGNMYSVHSHRNFRRY</sequence>
<dbReference type="EMBL" id="JACOPD010000002">
    <property type="protein sequence ID" value="MBC5680158.1"/>
    <property type="molecule type" value="Genomic_DNA"/>
</dbReference>
<evidence type="ECO:0000313" key="4">
    <source>
        <dbReference type="Proteomes" id="UP000628463"/>
    </source>
</evidence>
<keyword evidence="1" id="KW-0472">Membrane</keyword>
<dbReference type="Proteomes" id="UP000628463">
    <property type="component" value="Unassembled WGS sequence"/>
</dbReference>
<keyword evidence="4" id="KW-1185">Reference proteome</keyword>
<dbReference type="InterPro" id="IPR053150">
    <property type="entry name" value="Teicoplanin_resist-assoc"/>
</dbReference>
<feature type="transmembrane region" description="Helical" evidence="1">
    <location>
        <begin position="48"/>
        <end position="67"/>
    </location>
</feature>
<reference evidence="3 4" key="1">
    <citation type="submission" date="2020-08" db="EMBL/GenBank/DDBJ databases">
        <title>Genome public.</title>
        <authorList>
            <person name="Liu C."/>
            <person name="Sun Q."/>
        </authorList>
    </citation>
    <scope>NUCLEOTIDE SEQUENCE [LARGE SCALE GENOMIC DNA]</scope>
    <source>
        <strain evidence="3 4">NSJ-43</strain>
    </source>
</reference>
<gene>
    <name evidence="3" type="ORF">H8S01_04175</name>
</gene>
<feature type="transmembrane region" description="Helical" evidence="1">
    <location>
        <begin position="94"/>
        <end position="114"/>
    </location>
</feature>
<proteinExistence type="predicted"/>
<evidence type="ECO:0000256" key="1">
    <source>
        <dbReference type="SAM" id="Phobius"/>
    </source>
</evidence>
<feature type="transmembrane region" description="Helical" evidence="1">
    <location>
        <begin position="152"/>
        <end position="175"/>
    </location>
</feature>